<evidence type="ECO:0000313" key="1">
    <source>
        <dbReference type="EMBL" id="KAJ4959670.1"/>
    </source>
</evidence>
<keyword evidence="2" id="KW-1185">Reference proteome</keyword>
<accession>A0A9Q0H5L3</accession>
<sequence length="99" mass="11225">MKMTNWTRFLALQFQASNNTICCPRIHHGITTMKLLKPSQLKALNDKTPPSKPFAVCSASEPPYHLDKSIIVIDLSWDSSNSFTCSFHHLQHQCQLSNP</sequence>
<dbReference type="AlphaFoldDB" id="A0A9Q0H5L3"/>
<organism evidence="1 2">
    <name type="scientific">Protea cynaroides</name>
    <dbReference type="NCBI Taxonomy" id="273540"/>
    <lineage>
        <taxon>Eukaryota</taxon>
        <taxon>Viridiplantae</taxon>
        <taxon>Streptophyta</taxon>
        <taxon>Embryophyta</taxon>
        <taxon>Tracheophyta</taxon>
        <taxon>Spermatophyta</taxon>
        <taxon>Magnoliopsida</taxon>
        <taxon>Proteales</taxon>
        <taxon>Proteaceae</taxon>
        <taxon>Protea</taxon>
    </lineage>
</organism>
<protein>
    <submittedName>
        <fullName evidence="1">Uncharacterized protein</fullName>
    </submittedName>
</protein>
<dbReference type="EMBL" id="JAMYWD010000009">
    <property type="protein sequence ID" value="KAJ4959670.1"/>
    <property type="molecule type" value="Genomic_DNA"/>
</dbReference>
<evidence type="ECO:0000313" key="2">
    <source>
        <dbReference type="Proteomes" id="UP001141806"/>
    </source>
</evidence>
<dbReference type="Proteomes" id="UP001141806">
    <property type="component" value="Unassembled WGS sequence"/>
</dbReference>
<proteinExistence type="predicted"/>
<reference evidence="1" key="1">
    <citation type="journal article" date="2023" name="Plant J.">
        <title>The genome of the king protea, Protea cynaroides.</title>
        <authorList>
            <person name="Chang J."/>
            <person name="Duong T.A."/>
            <person name="Schoeman C."/>
            <person name="Ma X."/>
            <person name="Roodt D."/>
            <person name="Barker N."/>
            <person name="Li Z."/>
            <person name="Van de Peer Y."/>
            <person name="Mizrachi E."/>
        </authorList>
    </citation>
    <scope>NUCLEOTIDE SEQUENCE</scope>
    <source>
        <tissue evidence="1">Young leaves</tissue>
    </source>
</reference>
<gene>
    <name evidence="1" type="ORF">NE237_019580</name>
</gene>
<comment type="caution">
    <text evidence="1">The sequence shown here is derived from an EMBL/GenBank/DDBJ whole genome shotgun (WGS) entry which is preliminary data.</text>
</comment>
<name>A0A9Q0H5L3_9MAGN</name>